<proteinExistence type="predicted"/>
<protein>
    <recommendedName>
        <fullName evidence="4">Secreted protein</fullName>
    </recommendedName>
</protein>
<evidence type="ECO:0008006" key="4">
    <source>
        <dbReference type="Google" id="ProtNLM"/>
    </source>
</evidence>
<dbReference type="Proteomes" id="UP001500503">
    <property type="component" value="Unassembled WGS sequence"/>
</dbReference>
<comment type="caution">
    <text evidence="2">The sequence shown here is derived from an EMBL/GenBank/DDBJ whole genome shotgun (WGS) entry which is preliminary data.</text>
</comment>
<evidence type="ECO:0000313" key="3">
    <source>
        <dbReference type="Proteomes" id="UP001500503"/>
    </source>
</evidence>
<feature type="compositionally biased region" description="Basic residues" evidence="1">
    <location>
        <begin position="88"/>
        <end position="99"/>
    </location>
</feature>
<evidence type="ECO:0000313" key="2">
    <source>
        <dbReference type="EMBL" id="GAA4520061.1"/>
    </source>
</evidence>
<sequence>MILSQACLWPLVALAGGTVVAATLRCLTLFIGLRLTLHGAPRDQRLPIYREFARALSFTARLEEHTSRRPAERPAAMAPVIVSRHRRRGHTRFLRRPKTHPSGATARMVHK</sequence>
<accession>A0ABP8R758</accession>
<feature type="region of interest" description="Disordered" evidence="1">
    <location>
        <begin position="88"/>
        <end position="111"/>
    </location>
</feature>
<evidence type="ECO:0000256" key="1">
    <source>
        <dbReference type="SAM" id="MobiDB-lite"/>
    </source>
</evidence>
<gene>
    <name evidence="2" type="ORF">GCM10023191_096420</name>
</gene>
<keyword evidence="3" id="KW-1185">Reference proteome</keyword>
<dbReference type="RefSeq" id="WP_345475367.1">
    <property type="nucleotide sequence ID" value="NZ_BAABHF010000065.1"/>
</dbReference>
<dbReference type="EMBL" id="BAABHF010000065">
    <property type="protein sequence ID" value="GAA4520061.1"/>
    <property type="molecule type" value="Genomic_DNA"/>
</dbReference>
<organism evidence="2 3">
    <name type="scientific">Actinoallomurus oryzae</name>
    <dbReference type="NCBI Taxonomy" id="502180"/>
    <lineage>
        <taxon>Bacteria</taxon>
        <taxon>Bacillati</taxon>
        <taxon>Actinomycetota</taxon>
        <taxon>Actinomycetes</taxon>
        <taxon>Streptosporangiales</taxon>
        <taxon>Thermomonosporaceae</taxon>
        <taxon>Actinoallomurus</taxon>
    </lineage>
</organism>
<reference evidence="3" key="1">
    <citation type="journal article" date="2019" name="Int. J. Syst. Evol. Microbiol.">
        <title>The Global Catalogue of Microorganisms (GCM) 10K type strain sequencing project: providing services to taxonomists for standard genome sequencing and annotation.</title>
        <authorList>
            <consortium name="The Broad Institute Genomics Platform"/>
            <consortium name="The Broad Institute Genome Sequencing Center for Infectious Disease"/>
            <person name="Wu L."/>
            <person name="Ma J."/>
        </authorList>
    </citation>
    <scope>NUCLEOTIDE SEQUENCE [LARGE SCALE GENOMIC DNA]</scope>
    <source>
        <strain evidence="3">JCM 17933</strain>
    </source>
</reference>
<name>A0ABP8R758_9ACTN</name>